<dbReference type="Proteomes" id="UP001143910">
    <property type="component" value="Unassembled WGS sequence"/>
</dbReference>
<sequence length="465" mass="53323">MGSWSVFKLGRQDFIAVPTNDHELEGSDHSAAPTSYQRWYRQNLWAYARNASVKIAIFLVIFSLGAASATIFRERGYQYARTNSGNHHSAKGQAWGADMTRPDTDAAGFDSTLYYPALGGSFYPKVVTQNLAPRIRPKTPLFVPFTRNSNMMRQTILGYISNGWPRQDIIIVDNSGTFDANPRGQLSKDNPFFLDYDLFRFRYGVSILQTPVLLNFAQLQNFMLQVASTRDWPYYFWGHMDVGIQSREDETPYKSFYQGVLDVLNETLTEQAAGDSKWAAKFFAFDNLSLVNVNAWRHIGQWDVFIPYYITDCDAYGRLKMMGYTIKDHNVGYIWDLADHVENPETKFFPDPTSPESQNDVQINSTRFHELRNEFHQLQGAKHGNEKGRNTWQNEQKGGKGEPWTYDPAGFQVAWWQTADDGRKMYEKKWGTSDCGLSDKSPGDAWKDAKDVTHRRTTESYRFAG</sequence>
<proteinExistence type="predicted"/>
<comment type="caution">
    <text evidence="1">The sequence shown here is derived from an EMBL/GenBank/DDBJ whole genome shotgun (WGS) entry which is preliminary data.</text>
</comment>
<reference evidence="1" key="1">
    <citation type="submission" date="2022-08" db="EMBL/GenBank/DDBJ databases">
        <title>Genome Sequence of Lecanicillium fungicola.</title>
        <authorList>
            <person name="Buettner E."/>
        </authorList>
    </citation>
    <scope>NUCLEOTIDE SEQUENCE</scope>
    <source>
        <strain evidence="1">Babe33</strain>
    </source>
</reference>
<accession>A0ACC1NG38</accession>
<gene>
    <name evidence="1" type="ORF">NQ176_g4192</name>
</gene>
<keyword evidence="2" id="KW-1185">Reference proteome</keyword>
<name>A0ACC1NG38_9HYPO</name>
<evidence type="ECO:0000313" key="1">
    <source>
        <dbReference type="EMBL" id="KAJ2977768.1"/>
    </source>
</evidence>
<organism evidence="1 2">
    <name type="scientific">Zarea fungicola</name>
    <dbReference type="NCBI Taxonomy" id="93591"/>
    <lineage>
        <taxon>Eukaryota</taxon>
        <taxon>Fungi</taxon>
        <taxon>Dikarya</taxon>
        <taxon>Ascomycota</taxon>
        <taxon>Pezizomycotina</taxon>
        <taxon>Sordariomycetes</taxon>
        <taxon>Hypocreomycetidae</taxon>
        <taxon>Hypocreales</taxon>
        <taxon>Cordycipitaceae</taxon>
        <taxon>Zarea</taxon>
    </lineage>
</organism>
<evidence type="ECO:0000313" key="2">
    <source>
        <dbReference type="Proteomes" id="UP001143910"/>
    </source>
</evidence>
<protein>
    <submittedName>
        <fullName evidence="1">Uncharacterized protein</fullName>
    </submittedName>
</protein>
<dbReference type="EMBL" id="JANJQO010000440">
    <property type="protein sequence ID" value="KAJ2977768.1"/>
    <property type="molecule type" value="Genomic_DNA"/>
</dbReference>